<keyword evidence="3" id="KW-1185">Reference proteome</keyword>
<organism evidence="2 3">
    <name type="scientific">[Clostridium] cellulosi</name>
    <dbReference type="NCBI Taxonomy" id="29343"/>
    <lineage>
        <taxon>Bacteria</taxon>
        <taxon>Bacillati</taxon>
        <taxon>Bacillota</taxon>
        <taxon>Clostridia</taxon>
        <taxon>Eubacteriales</taxon>
        <taxon>Oscillospiraceae</taxon>
        <taxon>Oscillospiraceae incertae sedis</taxon>
    </lineage>
</organism>
<sequence>MTYREALEDQLRMIKFREQHYYSNKPEDDDVSVEAPESENKEFSNYPPDIEMKRTSFYHG</sequence>
<accession>A0A078KQL5</accession>
<dbReference type="PATRIC" id="fig|29343.3.peg.264"/>
<gene>
    <name evidence="2" type="ORF">CCDG5_0256</name>
</gene>
<feature type="region of interest" description="Disordered" evidence="1">
    <location>
        <begin position="24"/>
        <end position="49"/>
    </location>
</feature>
<dbReference type="Proteomes" id="UP000032431">
    <property type="component" value="Chromosome I"/>
</dbReference>
<dbReference type="AlphaFoldDB" id="A0A078KQL5"/>
<dbReference type="HOGENOM" id="CLU_2933095_0_0_9"/>
<proteinExistence type="predicted"/>
<dbReference type="STRING" id="29343.CCDG5_0256"/>
<evidence type="ECO:0000313" key="3">
    <source>
        <dbReference type="Proteomes" id="UP000032431"/>
    </source>
</evidence>
<dbReference type="KEGG" id="ccel:CCDG5_0256"/>
<dbReference type="EMBL" id="LM995447">
    <property type="protein sequence ID" value="CDZ23399.1"/>
    <property type="molecule type" value="Genomic_DNA"/>
</dbReference>
<name>A0A078KQL5_9FIRM</name>
<evidence type="ECO:0000313" key="2">
    <source>
        <dbReference type="EMBL" id="CDZ23399.1"/>
    </source>
</evidence>
<protein>
    <submittedName>
        <fullName evidence="2">Uncharacterized protein</fullName>
    </submittedName>
</protein>
<evidence type="ECO:0000256" key="1">
    <source>
        <dbReference type="SAM" id="MobiDB-lite"/>
    </source>
</evidence>
<reference evidence="3" key="1">
    <citation type="submission" date="2014-07" db="EMBL/GenBank/DDBJ databases">
        <authorList>
            <person name="Wibberg D."/>
        </authorList>
    </citation>
    <scope>NUCLEOTIDE SEQUENCE [LARGE SCALE GENOMIC DNA]</scope>
    <source>
        <strain evidence="3">DG5</strain>
    </source>
</reference>